<sequence length="81" mass="9033">MKRDEVVVPLLVPRYAPPGALFPTGALKPLTPFSYLSFHVMKEMPLVLDKRLKMSSIGKSLSFLPGSRPWKEVSVTFAKSD</sequence>
<accession>A0A218VPZ5</accession>
<dbReference type="AlphaFoldDB" id="A0A218VPZ5"/>
<comment type="caution">
    <text evidence="1">The sequence shown here is derived from an EMBL/GenBank/DDBJ whole genome shotgun (WGS) entry which is preliminary data.</text>
</comment>
<dbReference type="EMBL" id="MTKT01016554">
    <property type="protein sequence ID" value="OWM62587.1"/>
    <property type="molecule type" value="Genomic_DNA"/>
</dbReference>
<evidence type="ECO:0000313" key="2">
    <source>
        <dbReference type="Proteomes" id="UP000197138"/>
    </source>
</evidence>
<organism evidence="1 2">
    <name type="scientific">Punica granatum</name>
    <name type="common">Pomegranate</name>
    <dbReference type="NCBI Taxonomy" id="22663"/>
    <lineage>
        <taxon>Eukaryota</taxon>
        <taxon>Viridiplantae</taxon>
        <taxon>Streptophyta</taxon>
        <taxon>Embryophyta</taxon>
        <taxon>Tracheophyta</taxon>
        <taxon>Spermatophyta</taxon>
        <taxon>Magnoliopsida</taxon>
        <taxon>eudicotyledons</taxon>
        <taxon>Gunneridae</taxon>
        <taxon>Pentapetalae</taxon>
        <taxon>rosids</taxon>
        <taxon>malvids</taxon>
        <taxon>Myrtales</taxon>
        <taxon>Lythraceae</taxon>
        <taxon>Punica</taxon>
    </lineage>
</organism>
<proteinExistence type="predicted"/>
<dbReference type="Proteomes" id="UP000197138">
    <property type="component" value="Unassembled WGS sequence"/>
</dbReference>
<gene>
    <name evidence="1" type="ORF">CDL15_Pgr000028</name>
</gene>
<reference evidence="2" key="1">
    <citation type="journal article" date="2017" name="Plant J.">
        <title>The pomegranate (Punica granatum L.) genome and the genomics of punicalagin biosynthesis.</title>
        <authorList>
            <person name="Qin G."/>
            <person name="Xu C."/>
            <person name="Ming R."/>
            <person name="Tang H."/>
            <person name="Guyot R."/>
            <person name="Kramer E.M."/>
            <person name="Hu Y."/>
            <person name="Yi X."/>
            <person name="Qi Y."/>
            <person name="Xu X."/>
            <person name="Gao Z."/>
            <person name="Pan H."/>
            <person name="Jian J."/>
            <person name="Tian Y."/>
            <person name="Yue Z."/>
            <person name="Xu Y."/>
        </authorList>
    </citation>
    <scope>NUCLEOTIDE SEQUENCE [LARGE SCALE GENOMIC DNA]</scope>
    <source>
        <strain evidence="2">cv. Dabenzi</strain>
    </source>
</reference>
<protein>
    <submittedName>
        <fullName evidence="1">Uncharacterized protein</fullName>
    </submittedName>
</protein>
<name>A0A218VPZ5_PUNGR</name>
<evidence type="ECO:0000313" key="1">
    <source>
        <dbReference type="EMBL" id="OWM62587.1"/>
    </source>
</evidence>